<proteinExistence type="predicted"/>
<sequence>MAGKIKLKYKSRKKSIKGYRDSKLAKTEHSDCSVCSVATAFDITYNRAHKFVKETYKRKNGKGVHVVSKNDKFADNQTILFGKTINQIGEHSWFSERPNDRSPIVKKGDEVRRMTVGRFVKENPKGTFLILIDGHIFTIKNSTVLGGNLEDSKKLKVRVQKAWEVLS</sequence>
<evidence type="ECO:0000313" key="1">
    <source>
        <dbReference type="EMBL" id="CAG7581592.1"/>
    </source>
</evidence>
<protein>
    <submittedName>
        <fullName evidence="1">Uncharacterized protein</fullName>
    </submittedName>
</protein>
<gene>
    <name evidence="1" type="ORF">SLAVMIC_00918</name>
</gene>
<accession>A0A8D9C9S6</accession>
<organism evidence="1">
    <name type="scientific">uncultured marine phage</name>
    <dbReference type="NCBI Taxonomy" id="707152"/>
    <lineage>
        <taxon>Viruses</taxon>
        <taxon>environmental samples</taxon>
    </lineage>
</organism>
<dbReference type="EMBL" id="OU342829">
    <property type="protein sequence ID" value="CAG7581592.1"/>
    <property type="molecule type" value="Genomic_DNA"/>
</dbReference>
<name>A0A8D9C9S6_9VIRU</name>
<reference evidence="1" key="1">
    <citation type="submission" date="2021-06" db="EMBL/GenBank/DDBJ databases">
        <authorList>
            <person name="Gannon L."/>
            <person name="Redgwell R T."/>
            <person name="Michniewski S."/>
            <person name="Harrison D C."/>
            <person name="Millard A."/>
        </authorList>
    </citation>
    <scope>NUCLEOTIDE SEQUENCE</scope>
</reference>